<keyword evidence="2" id="KW-1185">Reference proteome</keyword>
<organism evidence="1 2">
    <name type="scientific">Ambrosia artemisiifolia</name>
    <name type="common">Common ragweed</name>
    <dbReference type="NCBI Taxonomy" id="4212"/>
    <lineage>
        <taxon>Eukaryota</taxon>
        <taxon>Viridiplantae</taxon>
        <taxon>Streptophyta</taxon>
        <taxon>Embryophyta</taxon>
        <taxon>Tracheophyta</taxon>
        <taxon>Spermatophyta</taxon>
        <taxon>Magnoliopsida</taxon>
        <taxon>eudicotyledons</taxon>
        <taxon>Gunneridae</taxon>
        <taxon>Pentapetalae</taxon>
        <taxon>asterids</taxon>
        <taxon>campanulids</taxon>
        <taxon>Asterales</taxon>
        <taxon>Asteraceae</taxon>
        <taxon>Asteroideae</taxon>
        <taxon>Heliantheae alliance</taxon>
        <taxon>Heliantheae</taxon>
        <taxon>Ambrosia</taxon>
    </lineage>
</organism>
<dbReference type="Proteomes" id="UP001206925">
    <property type="component" value="Unassembled WGS sequence"/>
</dbReference>
<name>A0AAD5CF01_AMBAR</name>
<gene>
    <name evidence="1" type="ORF">M8C21_012724</name>
</gene>
<evidence type="ECO:0000313" key="2">
    <source>
        <dbReference type="Proteomes" id="UP001206925"/>
    </source>
</evidence>
<comment type="caution">
    <text evidence="1">The sequence shown here is derived from an EMBL/GenBank/DDBJ whole genome shotgun (WGS) entry which is preliminary data.</text>
</comment>
<feature type="non-terminal residue" evidence="1">
    <location>
        <position position="1"/>
    </location>
</feature>
<reference evidence="1" key="1">
    <citation type="submission" date="2022-06" db="EMBL/GenBank/DDBJ databases">
        <title>Uncovering the hologenomic basis of an extraordinary plant invasion.</title>
        <authorList>
            <person name="Bieker V.C."/>
            <person name="Martin M.D."/>
            <person name="Gilbert T."/>
            <person name="Hodgins K."/>
            <person name="Battlay P."/>
            <person name="Petersen B."/>
            <person name="Wilson J."/>
        </authorList>
    </citation>
    <scope>NUCLEOTIDE SEQUENCE</scope>
    <source>
        <strain evidence="1">AA19_3_7</strain>
        <tissue evidence="1">Leaf</tissue>
    </source>
</reference>
<proteinExistence type="predicted"/>
<sequence>MESTTPVLGLSNKKMTNKAYHDSLFIASHKPEEYAYPEEIANGVKCPADELIWKFA</sequence>
<accession>A0AAD5CF01</accession>
<evidence type="ECO:0000313" key="1">
    <source>
        <dbReference type="EMBL" id="KAI7740377.1"/>
    </source>
</evidence>
<protein>
    <submittedName>
        <fullName evidence="1">Uncharacterized protein</fullName>
    </submittedName>
</protein>
<dbReference type="EMBL" id="JAMZMK010008445">
    <property type="protein sequence ID" value="KAI7740377.1"/>
    <property type="molecule type" value="Genomic_DNA"/>
</dbReference>
<dbReference type="Gene3D" id="3.40.630.10">
    <property type="entry name" value="Zn peptidases"/>
    <property type="match status" value="1"/>
</dbReference>
<dbReference type="AlphaFoldDB" id="A0AAD5CF01"/>